<sequence length="415" mass="45208">MQMTLDNPKDQALIIDGVDSTDAPALAGRLAALAPAEKQNALNGPLVQEMITAMQGASVPMVYASESELLDEILVRLAAVDAMTSLTSGAYDCDYFDPNIDLKPRIGTTDNSRTSRYWKFLNPTDHWDAAWRQTPQTPPSTAIAPEYGSVLPFRGECAGAYQLVIYWGLLNGLGADRFALMAEKFGTMLVGPWSLGPISNPATLFMPKAPLEDPPIPGDYMYFQNKDDYPELAPDGFWMGLNSMYMGKDALGTRHYSGMGASWQTEANLRMELSNAYYQDCYPHQIEAPLTEVRFTVRALLQLPKEQNVAIEHSADTDSTFVIHAPNVGSLQNAGYTLNENGVLTNPSTTLGALAGLFGTTPEHIRQFRSAGLSNPPGRISFGGVTAVLFFADPEADRNDPAAVVSVHVHMHRNA</sequence>
<evidence type="ECO:0000313" key="3">
    <source>
        <dbReference type="EMBL" id="PIL21369.1"/>
    </source>
</evidence>
<keyword evidence="4" id="KW-1185">Reference proteome</keyword>
<evidence type="ECO:0000256" key="2">
    <source>
        <dbReference type="ARBA" id="ARBA00022969"/>
    </source>
</evidence>
<dbReference type="Pfam" id="PF20085">
    <property type="entry name" value="TGL"/>
    <property type="match status" value="1"/>
</dbReference>
<gene>
    <name evidence="3" type="ORF">P775_05095</name>
</gene>
<dbReference type="AlphaFoldDB" id="A0A2G8RII5"/>
<protein>
    <submittedName>
        <fullName evidence="3">Uncharacterized protein</fullName>
    </submittedName>
</protein>
<dbReference type="GO" id="GO:0003810">
    <property type="term" value="F:protein-glutamine gamma-glutamyltransferase activity"/>
    <property type="evidence" value="ECO:0007669"/>
    <property type="project" value="InterPro"/>
</dbReference>
<keyword evidence="1" id="KW-0808">Transferase</keyword>
<dbReference type="EMBL" id="AWWI01000042">
    <property type="protein sequence ID" value="PIL21369.1"/>
    <property type="molecule type" value="Genomic_DNA"/>
</dbReference>
<dbReference type="GO" id="GO:0030435">
    <property type="term" value="P:sporulation resulting in formation of a cellular spore"/>
    <property type="evidence" value="ECO:0007669"/>
    <property type="project" value="UniProtKB-KW"/>
</dbReference>
<keyword evidence="2" id="KW-0749">Sporulation</keyword>
<evidence type="ECO:0000256" key="1">
    <source>
        <dbReference type="ARBA" id="ARBA00022679"/>
    </source>
</evidence>
<reference evidence="3 4" key="1">
    <citation type="submission" date="2013-09" db="EMBL/GenBank/DDBJ databases">
        <title>Genome sequencing of Phaeobacter antarcticus sp. nov. SM1211.</title>
        <authorList>
            <person name="Zhang X.-Y."/>
            <person name="Liu C."/>
            <person name="Chen X.-L."/>
            <person name="Xie B.-B."/>
            <person name="Qin Q.-L."/>
            <person name="Rong J.-C."/>
            <person name="Zhang Y.-Z."/>
        </authorList>
    </citation>
    <scope>NUCLEOTIDE SEQUENCE [LARGE SCALE GENOMIC DNA]</scope>
    <source>
        <strain evidence="3 4">SM1211</strain>
    </source>
</reference>
<comment type="caution">
    <text evidence="3">The sequence shown here is derived from an EMBL/GenBank/DDBJ whole genome shotgun (WGS) entry which is preliminary data.</text>
</comment>
<accession>A0A2G8RII5</accession>
<dbReference type="InterPro" id="IPR020916">
    <property type="entry name" value="Gln_gamma-glutamylTfrase_bac"/>
</dbReference>
<name>A0A2G8RII5_9RHOB</name>
<proteinExistence type="predicted"/>
<dbReference type="Proteomes" id="UP000231259">
    <property type="component" value="Unassembled WGS sequence"/>
</dbReference>
<organism evidence="3 4">
    <name type="scientific">Puniceibacterium antarcticum</name>
    <dbReference type="NCBI Taxonomy" id="1206336"/>
    <lineage>
        <taxon>Bacteria</taxon>
        <taxon>Pseudomonadati</taxon>
        <taxon>Pseudomonadota</taxon>
        <taxon>Alphaproteobacteria</taxon>
        <taxon>Rhodobacterales</taxon>
        <taxon>Paracoccaceae</taxon>
        <taxon>Puniceibacterium</taxon>
    </lineage>
</organism>
<evidence type="ECO:0000313" key="4">
    <source>
        <dbReference type="Proteomes" id="UP000231259"/>
    </source>
</evidence>